<evidence type="ECO:0000313" key="4">
    <source>
        <dbReference type="Proteomes" id="UP001164746"/>
    </source>
</evidence>
<protein>
    <recommendedName>
        <fullName evidence="2">Protein kinase domain-containing protein</fullName>
    </recommendedName>
</protein>
<dbReference type="InterPro" id="IPR000719">
    <property type="entry name" value="Prot_kinase_dom"/>
</dbReference>
<name>A0ABY7F4T8_MYAAR</name>
<dbReference type="Gene3D" id="1.10.510.10">
    <property type="entry name" value="Transferase(Phosphotransferase) domain 1"/>
    <property type="match status" value="1"/>
</dbReference>
<dbReference type="SUPFAM" id="SSF56112">
    <property type="entry name" value="Protein kinase-like (PK-like)"/>
    <property type="match status" value="1"/>
</dbReference>
<proteinExistence type="predicted"/>
<evidence type="ECO:0000259" key="2">
    <source>
        <dbReference type="PROSITE" id="PS50011"/>
    </source>
</evidence>
<evidence type="ECO:0000256" key="1">
    <source>
        <dbReference type="SAM" id="MobiDB-lite"/>
    </source>
</evidence>
<feature type="region of interest" description="Disordered" evidence="1">
    <location>
        <begin position="15"/>
        <end position="34"/>
    </location>
</feature>
<sequence length="302" mass="33753">MDYKKTMAELKEKFQTPGTEAVHPTGTGLGNGKVTLDRDKSGKLDVQFTETQKIPWDGSEPGKIATPKSDHGVNTKTEMCLRLLEYIKGNKPPVGVMFDKTKIMISHINPNEIRCWVTLMETGYVPQLYMFRIDGDAVVINMESLETAKTLEEIINEENLRKAENADLLKPFSLYVLDGALEALCDMHNKEWAHNDLHGGNVMLDNELKIKIIDFGCVNKFHDLHQEKLSAEDEADRIDDEADCIEDEADCIGDEEECIGAEADYIGGETFALLPDLDLDSVAAKITDQQINELCRQCGLSL</sequence>
<evidence type="ECO:0000313" key="3">
    <source>
        <dbReference type="EMBL" id="WAR16209.1"/>
    </source>
</evidence>
<dbReference type="EMBL" id="CP111021">
    <property type="protein sequence ID" value="WAR16209.1"/>
    <property type="molecule type" value="Genomic_DNA"/>
</dbReference>
<keyword evidence="4" id="KW-1185">Reference proteome</keyword>
<reference evidence="3" key="1">
    <citation type="submission" date="2022-11" db="EMBL/GenBank/DDBJ databases">
        <title>Centuries of genome instability and evolution in soft-shell clam transmissible cancer (bioRxiv).</title>
        <authorList>
            <person name="Hart S.F.M."/>
            <person name="Yonemitsu M.A."/>
            <person name="Giersch R.M."/>
            <person name="Beal B.F."/>
            <person name="Arriagada G."/>
            <person name="Davis B.W."/>
            <person name="Ostrander E.A."/>
            <person name="Goff S.P."/>
            <person name="Metzger M.J."/>
        </authorList>
    </citation>
    <scope>NUCLEOTIDE SEQUENCE</scope>
    <source>
        <strain evidence="3">MELC-2E11</strain>
        <tissue evidence="3">Siphon/mantle</tissue>
    </source>
</reference>
<dbReference type="Pfam" id="PF00069">
    <property type="entry name" value="Pkinase"/>
    <property type="match status" value="1"/>
</dbReference>
<dbReference type="InterPro" id="IPR011009">
    <property type="entry name" value="Kinase-like_dom_sf"/>
</dbReference>
<organism evidence="3 4">
    <name type="scientific">Mya arenaria</name>
    <name type="common">Soft-shell clam</name>
    <dbReference type="NCBI Taxonomy" id="6604"/>
    <lineage>
        <taxon>Eukaryota</taxon>
        <taxon>Metazoa</taxon>
        <taxon>Spiralia</taxon>
        <taxon>Lophotrochozoa</taxon>
        <taxon>Mollusca</taxon>
        <taxon>Bivalvia</taxon>
        <taxon>Autobranchia</taxon>
        <taxon>Heteroconchia</taxon>
        <taxon>Euheterodonta</taxon>
        <taxon>Imparidentia</taxon>
        <taxon>Neoheterodontei</taxon>
        <taxon>Myida</taxon>
        <taxon>Myoidea</taxon>
        <taxon>Myidae</taxon>
        <taxon>Mya</taxon>
    </lineage>
</organism>
<accession>A0ABY7F4T8</accession>
<dbReference type="Proteomes" id="UP001164746">
    <property type="component" value="Chromosome 10"/>
</dbReference>
<gene>
    <name evidence="3" type="ORF">MAR_030803</name>
</gene>
<dbReference type="PROSITE" id="PS50011">
    <property type="entry name" value="PROTEIN_KINASE_DOM"/>
    <property type="match status" value="1"/>
</dbReference>
<feature type="domain" description="Protein kinase" evidence="2">
    <location>
        <begin position="19"/>
        <end position="302"/>
    </location>
</feature>